<dbReference type="Gene3D" id="1.10.10.2840">
    <property type="entry name" value="PucR C-terminal helix-turn-helix domain"/>
    <property type="match status" value="1"/>
</dbReference>
<evidence type="ECO:0000259" key="1">
    <source>
        <dbReference type="Pfam" id="PF14361"/>
    </source>
</evidence>
<proteinExistence type="predicted"/>
<dbReference type="InterPro" id="IPR041522">
    <property type="entry name" value="CdaR_GGDEF"/>
</dbReference>
<reference evidence="3 4" key="1">
    <citation type="submission" date="2019-03" db="EMBL/GenBank/DDBJ databases">
        <title>Draft genome sequences of novel Actinobacteria.</title>
        <authorList>
            <person name="Sahin N."/>
            <person name="Ay H."/>
            <person name="Saygin H."/>
        </authorList>
    </citation>
    <scope>NUCLEOTIDE SEQUENCE [LARGE SCALE GENOMIC DNA]</scope>
    <source>
        <strain evidence="3 4">CH32</strain>
    </source>
</reference>
<dbReference type="InterPro" id="IPR051448">
    <property type="entry name" value="CdaR-like_regulators"/>
</dbReference>
<name>A0A4R4YX01_9ACTN</name>
<dbReference type="AlphaFoldDB" id="A0A4R4YX01"/>
<dbReference type="RefSeq" id="WP_132612004.1">
    <property type="nucleotide sequence ID" value="NZ_SMKQ01000028.1"/>
</dbReference>
<dbReference type="InterPro" id="IPR042070">
    <property type="entry name" value="PucR_C-HTH_sf"/>
</dbReference>
<dbReference type="EMBL" id="SMKQ01000028">
    <property type="protein sequence ID" value="TDD50005.1"/>
    <property type="molecule type" value="Genomic_DNA"/>
</dbReference>
<dbReference type="PANTHER" id="PTHR33744">
    <property type="entry name" value="CARBOHYDRATE DIACID REGULATOR"/>
    <property type="match status" value="1"/>
</dbReference>
<dbReference type="Pfam" id="PF14361">
    <property type="entry name" value="RsbRD_N"/>
    <property type="match status" value="1"/>
</dbReference>
<gene>
    <name evidence="3" type="ORF">E1286_12775</name>
</gene>
<evidence type="ECO:0000313" key="4">
    <source>
        <dbReference type="Proteomes" id="UP000295302"/>
    </source>
</evidence>
<keyword evidence="4" id="KW-1185">Reference proteome</keyword>
<dbReference type="OrthoDB" id="3190266at2"/>
<sequence length="388" mass="42520">MTHGTATLTRQVADVAECLSGHLPMVVDDVLSAIWRDAMPDSLLGKDPALSAVVRSETTMLLTRFLHSLVRGQDEPIRSLESRHIARLAARHETTLSDVISGFRIAHRMLEEALFEAVHEAGIPPGDSLEVLRHCCRQLFRQIETLVEIVTAEYAHETESRDIDQNARRLHAVKSVLNERRSLTVLPFYDLEAEHVAAVARGATAVALAAFAHRHEGGAVCLRLDRSVVWAWFSAVDPVDVRKAALERSGRGWLGIGEPGDGVAGFRRSHTEARAAYRVSQWTGAVAARFGEVSVESIGLADVDVARAVVHRHLGRLATEGNREDALRHTLEVYLASQQITRHAAAKLGLTERAVANRLQAVRRLLPPDAQLSSPELALALRLCPLVG</sequence>
<comment type="caution">
    <text evidence="3">The sequence shown here is derived from an EMBL/GenBank/DDBJ whole genome shotgun (WGS) entry which is preliminary data.</text>
</comment>
<dbReference type="Proteomes" id="UP000295302">
    <property type="component" value="Unassembled WGS sequence"/>
</dbReference>
<accession>A0A4R4YX01</accession>
<evidence type="ECO:0008006" key="5">
    <source>
        <dbReference type="Google" id="ProtNLM"/>
    </source>
</evidence>
<protein>
    <recommendedName>
        <fullName evidence="5">PucR family transcriptional regulator</fullName>
    </recommendedName>
</protein>
<feature type="domain" description="CdaR GGDEF-like" evidence="2">
    <location>
        <begin position="189"/>
        <end position="279"/>
    </location>
</feature>
<feature type="domain" description="RsbT co-antagonist protein RsbRD N-terminal" evidence="1">
    <location>
        <begin position="26"/>
        <end position="169"/>
    </location>
</feature>
<evidence type="ECO:0000313" key="3">
    <source>
        <dbReference type="EMBL" id="TDD50005.1"/>
    </source>
</evidence>
<evidence type="ECO:0000259" key="2">
    <source>
        <dbReference type="Pfam" id="PF17853"/>
    </source>
</evidence>
<dbReference type="Pfam" id="PF17853">
    <property type="entry name" value="GGDEF_2"/>
    <property type="match status" value="1"/>
</dbReference>
<organism evidence="3 4">
    <name type="scientific">Nonomuraea terrae</name>
    <dbReference type="NCBI Taxonomy" id="2530383"/>
    <lineage>
        <taxon>Bacteria</taxon>
        <taxon>Bacillati</taxon>
        <taxon>Actinomycetota</taxon>
        <taxon>Actinomycetes</taxon>
        <taxon>Streptosporangiales</taxon>
        <taxon>Streptosporangiaceae</taxon>
        <taxon>Nonomuraea</taxon>
    </lineage>
</organism>
<dbReference type="InterPro" id="IPR025751">
    <property type="entry name" value="RsbRD_N_dom"/>
</dbReference>
<dbReference type="PANTHER" id="PTHR33744:SF1">
    <property type="entry name" value="DNA-BINDING TRANSCRIPTIONAL ACTIVATOR ADER"/>
    <property type="match status" value="1"/>
</dbReference>